<name>A0ABS3AUI1_9BACT</name>
<evidence type="ECO:0000313" key="2">
    <source>
        <dbReference type="EMBL" id="MBN4068758.1"/>
    </source>
</evidence>
<comment type="caution">
    <text evidence="2">The sequence shown here is derived from an EMBL/GenBank/DDBJ whole genome shotgun (WGS) entry which is preliminary data.</text>
</comment>
<dbReference type="Proteomes" id="UP000717534">
    <property type="component" value="Unassembled WGS sequence"/>
</dbReference>
<evidence type="ECO:0000313" key="3">
    <source>
        <dbReference type="Proteomes" id="UP000717534"/>
    </source>
</evidence>
<dbReference type="EMBL" id="JAFITO010000048">
    <property type="protein sequence ID" value="MBN4068758.1"/>
    <property type="molecule type" value="Genomic_DNA"/>
</dbReference>
<sequence>FSGQNYIKMRLKVAANKLSSHDSSGSLVRISTDMSEDVEEAHQLLESFLADLFPILEKIL</sequence>
<feature type="non-terminal residue" evidence="2">
    <location>
        <position position="1"/>
    </location>
</feature>
<keyword evidence="3" id="KW-1185">Reference proteome</keyword>
<protein>
    <submittedName>
        <fullName evidence="2">Exosortase-associated EpsI family protein</fullName>
    </submittedName>
</protein>
<proteinExistence type="predicted"/>
<feature type="domain" description="Methanolan biosynthesis EpsI" evidence="1">
    <location>
        <begin position="5"/>
        <end position="58"/>
    </location>
</feature>
<dbReference type="Pfam" id="PF11984">
    <property type="entry name" value="DUF3485"/>
    <property type="match status" value="1"/>
</dbReference>
<accession>A0ABS3AUI1</accession>
<evidence type="ECO:0000259" key="1">
    <source>
        <dbReference type="Pfam" id="PF11984"/>
    </source>
</evidence>
<dbReference type="InterPro" id="IPR014263">
    <property type="entry name" value="Methanolan_biosynth_EpsI"/>
</dbReference>
<reference evidence="2 3" key="1">
    <citation type="submission" date="2021-02" db="EMBL/GenBank/DDBJ databases">
        <title>Activity-based single-cell genomes from oceanic crustal fluid captures similar information to metagenomic and metatranscriptomic surveys with orders of magnitude less sampling.</title>
        <authorList>
            <person name="D'Angelo T.S."/>
            <person name="Orcutt B.N."/>
        </authorList>
    </citation>
    <scope>NUCLEOTIDE SEQUENCE [LARGE SCALE GENOMIC DNA]</scope>
    <source>
        <strain evidence="2">AH-315-G02</strain>
    </source>
</reference>
<organism evidence="2 3">
    <name type="scientific">Desulfotalea psychrophila</name>
    <dbReference type="NCBI Taxonomy" id="84980"/>
    <lineage>
        <taxon>Bacteria</taxon>
        <taxon>Pseudomonadati</taxon>
        <taxon>Thermodesulfobacteriota</taxon>
        <taxon>Desulfobulbia</taxon>
        <taxon>Desulfobulbales</taxon>
        <taxon>Desulfocapsaceae</taxon>
        <taxon>Desulfotalea</taxon>
    </lineage>
</organism>
<gene>
    <name evidence="2" type="ORF">JYU06_04490</name>
</gene>